<organism evidence="2 3">
    <name type="scientific">Sphaerisporangium album</name>
    <dbReference type="NCBI Taxonomy" id="509200"/>
    <lineage>
        <taxon>Bacteria</taxon>
        <taxon>Bacillati</taxon>
        <taxon>Actinomycetota</taxon>
        <taxon>Actinomycetes</taxon>
        <taxon>Streptosporangiales</taxon>
        <taxon>Streptosporangiaceae</taxon>
        <taxon>Sphaerisporangium</taxon>
    </lineage>
</organism>
<dbReference type="EMBL" id="QOIL01000013">
    <property type="protein sequence ID" value="RCG28673.1"/>
    <property type="molecule type" value="Genomic_DNA"/>
</dbReference>
<dbReference type="OrthoDB" id="3483848at2"/>
<dbReference type="RefSeq" id="WP_114031001.1">
    <property type="nucleotide sequence ID" value="NZ_QOIL01000013.1"/>
</dbReference>
<dbReference type="InterPro" id="IPR057702">
    <property type="entry name" value="DUF7942"/>
</dbReference>
<comment type="caution">
    <text evidence="2">The sequence shown here is derived from an EMBL/GenBank/DDBJ whole genome shotgun (WGS) entry which is preliminary data.</text>
</comment>
<dbReference type="NCBIfam" id="NF046119">
    <property type="entry name" value="memb_SCO4225"/>
    <property type="match status" value="1"/>
</dbReference>
<dbReference type="AlphaFoldDB" id="A0A367FE77"/>
<sequence>MRFIQAVGRYDRGTFALAIAGSYALVVIAATLYVEISTRQPGSQGLEAIVMFAVTLPTSQLLMLLPLTALPQVAYWLFPAAGLFQAWLLWLIARGRRTSAAVTHQEEPTSN</sequence>
<feature type="transmembrane region" description="Helical" evidence="1">
    <location>
        <begin position="15"/>
        <end position="34"/>
    </location>
</feature>
<feature type="transmembrane region" description="Helical" evidence="1">
    <location>
        <begin position="73"/>
        <end position="93"/>
    </location>
</feature>
<gene>
    <name evidence="2" type="ORF">DQ384_23330</name>
</gene>
<accession>A0A367FE77</accession>
<dbReference type="Proteomes" id="UP000253094">
    <property type="component" value="Unassembled WGS sequence"/>
</dbReference>
<keyword evidence="3" id="KW-1185">Reference proteome</keyword>
<evidence type="ECO:0000313" key="2">
    <source>
        <dbReference type="EMBL" id="RCG28673.1"/>
    </source>
</evidence>
<keyword evidence="1" id="KW-0472">Membrane</keyword>
<reference evidence="2 3" key="1">
    <citation type="submission" date="2018-06" db="EMBL/GenBank/DDBJ databases">
        <title>Sphaerisporangium craniellae sp. nov., isolated from a marine sponge in the South China Sea.</title>
        <authorList>
            <person name="Li L."/>
        </authorList>
    </citation>
    <scope>NUCLEOTIDE SEQUENCE [LARGE SCALE GENOMIC DNA]</scope>
    <source>
        <strain evidence="2 3">CCTCC AA 208026</strain>
    </source>
</reference>
<evidence type="ECO:0000313" key="3">
    <source>
        <dbReference type="Proteomes" id="UP000253094"/>
    </source>
</evidence>
<name>A0A367FE77_9ACTN</name>
<evidence type="ECO:0000256" key="1">
    <source>
        <dbReference type="SAM" id="Phobius"/>
    </source>
</evidence>
<proteinExistence type="predicted"/>
<dbReference type="Pfam" id="PF25637">
    <property type="entry name" value="DUF7942"/>
    <property type="match status" value="1"/>
</dbReference>
<keyword evidence="1" id="KW-1133">Transmembrane helix</keyword>
<protein>
    <submittedName>
        <fullName evidence="2">Uncharacterized protein</fullName>
    </submittedName>
</protein>
<keyword evidence="1" id="KW-0812">Transmembrane</keyword>